<dbReference type="NCBIfam" id="TIGR03542">
    <property type="entry name" value="DAPAT_plant"/>
    <property type="match status" value="1"/>
</dbReference>
<evidence type="ECO:0000256" key="9">
    <source>
        <dbReference type="HAMAP-Rule" id="MF_01642"/>
    </source>
</evidence>
<dbReference type="Proteomes" id="UP001198220">
    <property type="component" value="Unassembled WGS sequence"/>
</dbReference>
<evidence type="ECO:0000256" key="3">
    <source>
        <dbReference type="ARBA" id="ARBA00013138"/>
    </source>
</evidence>
<keyword evidence="7 9" id="KW-0663">Pyridoxal phosphate</keyword>
<comment type="catalytic activity">
    <reaction evidence="8 9">
        <text>(2S,6S)-2,6-diaminopimelate + 2-oxoglutarate = (S)-2,3,4,5-tetrahydrodipicolinate + L-glutamate + H2O + H(+)</text>
        <dbReference type="Rhea" id="RHEA:23988"/>
        <dbReference type="ChEBI" id="CHEBI:15377"/>
        <dbReference type="ChEBI" id="CHEBI:15378"/>
        <dbReference type="ChEBI" id="CHEBI:16810"/>
        <dbReference type="ChEBI" id="CHEBI:16845"/>
        <dbReference type="ChEBI" id="CHEBI:29985"/>
        <dbReference type="ChEBI" id="CHEBI:57609"/>
        <dbReference type="EC" id="2.6.1.83"/>
    </reaction>
</comment>
<feature type="binding site" evidence="9">
    <location>
        <position position="133"/>
    </location>
    <ligand>
        <name>pyridoxal 5'-phosphate</name>
        <dbReference type="ChEBI" id="CHEBI:597326"/>
    </ligand>
</feature>
<feature type="binding site" evidence="9">
    <location>
        <begin position="109"/>
        <end position="110"/>
    </location>
    <ligand>
        <name>pyridoxal 5'-phosphate</name>
        <dbReference type="ChEBI" id="CHEBI:597326"/>
    </ligand>
</feature>
<dbReference type="PANTHER" id="PTHR43144">
    <property type="entry name" value="AMINOTRANSFERASE"/>
    <property type="match status" value="1"/>
</dbReference>
<keyword evidence="6 9" id="KW-0808">Transferase</keyword>
<feature type="binding site" evidence="9">
    <location>
        <position position="209"/>
    </location>
    <ligand>
        <name>pyridoxal 5'-phosphate</name>
        <dbReference type="ChEBI" id="CHEBI:597326"/>
    </ligand>
</feature>
<feature type="binding site" evidence="9">
    <location>
        <position position="283"/>
    </location>
    <ligand>
        <name>pyridoxal 5'-phosphate</name>
        <dbReference type="ChEBI" id="CHEBI:597326"/>
    </ligand>
</feature>
<feature type="binding site" evidence="9">
    <location>
        <position position="74"/>
    </location>
    <ligand>
        <name>pyridoxal 5'-phosphate</name>
        <dbReference type="ChEBI" id="CHEBI:597326"/>
    </ligand>
</feature>
<dbReference type="Gene3D" id="3.40.640.10">
    <property type="entry name" value="Type I PLP-dependent aspartate aminotransferase-like (Major domain)"/>
    <property type="match status" value="1"/>
</dbReference>
<feature type="domain" description="Aminotransferase class I/classII large" evidence="10">
    <location>
        <begin position="37"/>
        <end position="394"/>
    </location>
</feature>
<dbReference type="Pfam" id="PF00155">
    <property type="entry name" value="Aminotran_1_2"/>
    <property type="match status" value="1"/>
</dbReference>
<feature type="binding site" evidence="9">
    <location>
        <position position="379"/>
    </location>
    <ligand>
        <name>substrate</name>
    </ligand>
</feature>
<dbReference type="InterPro" id="IPR004839">
    <property type="entry name" value="Aminotransferase_I/II_large"/>
</dbReference>
<dbReference type="EMBL" id="JAJEPS010000001">
    <property type="protein sequence ID" value="MCC2124922.1"/>
    <property type="molecule type" value="Genomic_DNA"/>
</dbReference>
<keyword evidence="5 9" id="KW-0032">Aminotransferase</keyword>
<comment type="similarity">
    <text evidence="9">Belongs to the class-I pyridoxal-phosphate-dependent aminotransferase family. LL-diaminopimelate aminotransferase subfamily.</text>
</comment>
<dbReference type="GO" id="GO:0010285">
    <property type="term" value="F:L,L-diaminopimelate aminotransferase activity"/>
    <property type="evidence" value="ECO:0007669"/>
    <property type="project" value="UniProtKB-UniRule"/>
</dbReference>
<dbReference type="InterPro" id="IPR015424">
    <property type="entry name" value="PyrdxlP-dep_Trfase"/>
</dbReference>
<comment type="function">
    <text evidence="9">Involved in the synthesis of meso-diaminopimelate (m-DAP or DL-DAP), required for both lysine and peptidoglycan biosynthesis. Catalyzes the direct conversion of tetrahydrodipicolinate to LL-diaminopimelate.</text>
</comment>
<evidence type="ECO:0000256" key="2">
    <source>
        <dbReference type="ARBA" id="ARBA00004982"/>
    </source>
</evidence>
<accession>A0AAE3A2L4</accession>
<dbReference type="EC" id="2.6.1.83" evidence="3 9"/>
<evidence type="ECO:0000313" key="11">
    <source>
        <dbReference type="EMBL" id="MCC2124922.1"/>
    </source>
</evidence>
<evidence type="ECO:0000256" key="4">
    <source>
        <dbReference type="ARBA" id="ARBA00018052"/>
    </source>
</evidence>
<dbReference type="GO" id="GO:0030170">
    <property type="term" value="F:pyridoxal phosphate binding"/>
    <property type="evidence" value="ECO:0007669"/>
    <property type="project" value="UniProtKB-UniRule"/>
</dbReference>
<reference evidence="11 12" key="1">
    <citation type="submission" date="2021-10" db="EMBL/GenBank/DDBJ databases">
        <title>Anaerobic single-cell dispensing facilitates the cultivation of human gut bacteria.</title>
        <authorList>
            <person name="Afrizal A."/>
        </authorList>
    </citation>
    <scope>NUCLEOTIDE SEQUENCE [LARGE SCALE GENOMIC DNA]</scope>
    <source>
        <strain evidence="11 12">CLA-AA-H276</strain>
    </source>
</reference>
<dbReference type="InterPro" id="IPR015422">
    <property type="entry name" value="PyrdxlP-dep_Trfase_small"/>
</dbReference>
<evidence type="ECO:0000256" key="7">
    <source>
        <dbReference type="ARBA" id="ARBA00022898"/>
    </source>
</evidence>
<evidence type="ECO:0000256" key="8">
    <source>
        <dbReference type="ARBA" id="ARBA00051934"/>
    </source>
</evidence>
<feature type="binding site" evidence="9">
    <location>
        <position position="133"/>
    </location>
    <ligand>
        <name>substrate</name>
    </ligand>
</feature>
<feature type="binding site" evidence="9">
    <location>
        <position position="178"/>
    </location>
    <ligand>
        <name>pyridoxal 5'-phosphate</name>
        <dbReference type="ChEBI" id="CHEBI:597326"/>
    </ligand>
</feature>
<proteinExistence type="inferred from homology"/>
<dbReference type="SUPFAM" id="SSF53383">
    <property type="entry name" value="PLP-dependent transferases"/>
    <property type="match status" value="1"/>
</dbReference>
<sequence>MPKLNENYLNLKASYLFSEIAHRTAAYKEANPEKGAQIIRLGIGDVTLPLGKVVIDALHEGVDAMATSETFKGYGPEQGYEATRNAIADYYKRNGVEVDPGDIFVSDGAKSDTGNITDLFGHDNVVLVPDPVYPVYVDTNIMAGNQVTYMAGNAENGFLPMPDKSQHADVIYLCSPNNPTGACYNKEQLKEWVDYALANEAVILFDSAYEAFITDPELPRSIFAVEGAKKCAIEFCSLSKTAGFTGTRCGYTVVPKELVFTASNGEEMSLNAMWNRRQCTKFNGTSYIVQKGAEVVFSDEGIKECQENINYYKRNAKVIADTMTKLGIRFFGGINSPYIWFECPNGMESWECFDYLLQNIQVVGTPGAGFGENGKNYFRLTSFGNYEKTVEAMERFEKLFK</sequence>
<evidence type="ECO:0000256" key="6">
    <source>
        <dbReference type="ARBA" id="ARBA00022679"/>
    </source>
</evidence>
<feature type="binding site" evidence="9">
    <location>
        <begin position="237"/>
        <end position="239"/>
    </location>
    <ligand>
        <name>pyridoxal 5'-phosphate</name>
        <dbReference type="ChEBI" id="CHEBI:597326"/>
    </ligand>
</feature>
<comment type="subunit">
    <text evidence="9">Homodimer.</text>
</comment>
<feature type="binding site" evidence="9">
    <location>
        <position position="15"/>
    </location>
    <ligand>
        <name>substrate</name>
    </ligand>
</feature>
<dbReference type="GO" id="GO:0033362">
    <property type="term" value="P:lysine biosynthetic process via diaminopimelate, diaminopimelate-aminotransferase pathway"/>
    <property type="evidence" value="ECO:0007669"/>
    <property type="project" value="UniProtKB-UniRule"/>
</dbReference>
<gene>
    <name evidence="9" type="primary">dapL</name>
    <name evidence="11" type="ORF">LKD36_01865</name>
</gene>
<feature type="binding site" evidence="9">
    <location>
        <position position="283"/>
    </location>
    <ligand>
        <name>substrate</name>
    </ligand>
</feature>
<feature type="modified residue" description="N6-(pyridoxal phosphate)lysine" evidence="9">
    <location>
        <position position="240"/>
    </location>
</feature>
<keyword evidence="12" id="KW-1185">Reference proteome</keyword>
<dbReference type="Gene3D" id="3.90.1150.10">
    <property type="entry name" value="Aspartate Aminotransferase, domain 1"/>
    <property type="match status" value="1"/>
</dbReference>
<comment type="caution">
    <text evidence="11">The sequence shown here is derived from an EMBL/GenBank/DDBJ whole genome shotgun (WGS) entry which is preliminary data.</text>
</comment>
<feature type="binding site" evidence="9">
    <location>
        <position position="110"/>
    </location>
    <ligand>
        <name>substrate</name>
    </ligand>
</feature>
<evidence type="ECO:0000256" key="5">
    <source>
        <dbReference type="ARBA" id="ARBA00022576"/>
    </source>
</evidence>
<dbReference type="HAMAP" id="MF_01642">
    <property type="entry name" value="DapL_aminotrans_1"/>
    <property type="match status" value="1"/>
</dbReference>
<name>A0AAE3A2L4_9FIRM</name>
<dbReference type="InterPro" id="IPR019942">
    <property type="entry name" value="DapL/ALD1"/>
</dbReference>
<comment type="cofactor">
    <cofactor evidence="1 9">
        <name>pyridoxal 5'-phosphate</name>
        <dbReference type="ChEBI" id="CHEBI:597326"/>
    </cofactor>
</comment>
<organism evidence="11 12">
    <name type="scientific">Hominiventricola filiformis</name>
    <dbReference type="NCBI Taxonomy" id="2885352"/>
    <lineage>
        <taxon>Bacteria</taxon>
        <taxon>Bacillati</taxon>
        <taxon>Bacillota</taxon>
        <taxon>Clostridia</taxon>
        <taxon>Lachnospirales</taxon>
        <taxon>Lachnospiraceae</taxon>
        <taxon>Hominiventricola</taxon>
    </lineage>
</organism>
<dbReference type="CDD" id="cd00609">
    <property type="entry name" value="AAT_like"/>
    <property type="match status" value="1"/>
</dbReference>
<protein>
    <recommendedName>
        <fullName evidence="4 9">LL-diaminopimelate aminotransferase</fullName>
        <shortName evidence="9">DAP-AT</shortName>
        <shortName evidence="9">DAP-aminotransferase</shortName>
        <shortName evidence="9">LL-DAP-aminotransferase</shortName>
        <ecNumber evidence="3 9">2.6.1.83</ecNumber>
    </recommendedName>
</protein>
<dbReference type="FunFam" id="3.40.640.10:FF:000099">
    <property type="entry name" value="LL-diaminopimelate aminotransferase, chloroplastic"/>
    <property type="match status" value="1"/>
</dbReference>
<dbReference type="AlphaFoldDB" id="A0AAE3A2L4"/>
<evidence type="ECO:0000313" key="12">
    <source>
        <dbReference type="Proteomes" id="UP001198220"/>
    </source>
</evidence>
<comment type="pathway">
    <text evidence="2 9">Amino-acid biosynthesis; L-lysine biosynthesis via DAP pathway; LL-2,6-diaminopimelate from (S)-tetrahydrodipicolinate (aminotransferase route): step 1/1.</text>
</comment>
<feature type="binding site" evidence="9">
    <location>
        <position position="44"/>
    </location>
    <ligand>
        <name>substrate</name>
    </ligand>
</feature>
<feature type="binding site" evidence="9">
    <location>
        <position position="248"/>
    </location>
    <ligand>
        <name>pyridoxal 5'-phosphate</name>
        <dbReference type="ChEBI" id="CHEBI:597326"/>
    </ligand>
</feature>
<feature type="binding site" evidence="9">
    <location>
        <position position="178"/>
    </location>
    <ligand>
        <name>substrate</name>
    </ligand>
</feature>
<evidence type="ECO:0000256" key="1">
    <source>
        <dbReference type="ARBA" id="ARBA00001933"/>
    </source>
</evidence>
<dbReference type="RefSeq" id="WP_308458443.1">
    <property type="nucleotide sequence ID" value="NZ_JAJEPS010000001.1"/>
</dbReference>
<dbReference type="InterPro" id="IPR015421">
    <property type="entry name" value="PyrdxlP-dep_Trfase_major"/>
</dbReference>
<evidence type="ECO:0000259" key="10">
    <source>
        <dbReference type="Pfam" id="PF00155"/>
    </source>
</evidence>